<dbReference type="Proteomes" id="UP000593561">
    <property type="component" value="Unassembled WGS sequence"/>
</dbReference>
<organism evidence="1 2">
    <name type="scientific">Gossypium davidsonii</name>
    <name type="common">Davidson's cotton</name>
    <name type="synonym">Gossypium klotzschianum subsp. davidsonii</name>
    <dbReference type="NCBI Taxonomy" id="34287"/>
    <lineage>
        <taxon>Eukaryota</taxon>
        <taxon>Viridiplantae</taxon>
        <taxon>Streptophyta</taxon>
        <taxon>Embryophyta</taxon>
        <taxon>Tracheophyta</taxon>
        <taxon>Spermatophyta</taxon>
        <taxon>Magnoliopsida</taxon>
        <taxon>eudicotyledons</taxon>
        <taxon>Gunneridae</taxon>
        <taxon>Pentapetalae</taxon>
        <taxon>rosids</taxon>
        <taxon>malvids</taxon>
        <taxon>Malvales</taxon>
        <taxon>Malvaceae</taxon>
        <taxon>Malvoideae</taxon>
        <taxon>Gossypium</taxon>
    </lineage>
</organism>
<sequence>MEEAQMVPPRVILGRRIAGKKAFSVCTGNGSDSGH</sequence>
<dbReference type="EMBL" id="JABFAC010240657">
    <property type="protein sequence ID" value="MBA0635125.1"/>
    <property type="molecule type" value="Genomic_DNA"/>
</dbReference>
<accession>A0A7J8TAB9</accession>
<name>A0A7J8TAB9_GOSDV</name>
<protein>
    <submittedName>
        <fullName evidence="1">Uncharacterized protein</fullName>
    </submittedName>
</protein>
<gene>
    <name evidence="1" type="ORF">Godav_029635</name>
</gene>
<proteinExistence type="predicted"/>
<evidence type="ECO:0000313" key="1">
    <source>
        <dbReference type="EMBL" id="MBA0635125.1"/>
    </source>
</evidence>
<feature type="non-terminal residue" evidence="1">
    <location>
        <position position="35"/>
    </location>
</feature>
<reference evidence="1 2" key="1">
    <citation type="journal article" date="2019" name="Genome Biol. Evol.">
        <title>Insights into the evolution of the New World diploid cottons (Gossypium, subgenus Houzingenia) based on genome sequencing.</title>
        <authorList>
            <person name="Grover C.E."/>
            <person name="Arick M.A. 2nd"/>
            <person name="Thrash A."/>
            <person name="Conover J.L."/>
            <person name="Sanders W.S."/>
            <person name="Peterson D.G."/>
            <person name="Frelichowski J.E."/>
            <person name="Scheffler J.A."/>
            <person name="Scheffler B.E."/>
            <person name="Wendel J.F."/>
        </authorList>
    </citation>
    <scope>NUCLEOTIDE SEQUENCE [LARGE SCALE GENOMIC DNA]</scope>
    <source>
        <strain evidence="1">27</strain>
        <tissue evidence="1">Leaf</tissue>
    </source>
</reference>
<evidence type="ECO:0000313" key="2">
    <source>
        <dbReference type="Proteomes" id="UP000593561"/>
    </source>
</evidence>
<keyword evidence="2" id="KW-1185">Reference proteome</keyword>
<comment type="caution">
    <text evidence="1">The sequence shown here is derived from an EMBL/GenBank/DDBJ whole genome shotgun (WGS) entry which is preliminary data.</text>
</comment>
<dbReference type="AlphaFoldDB" id="A0A7J8TAB9"/>